<feature type="region of interest" description="Disordered" evidence="1">
    <location>
        <begin position="1"/>
        <end position="46"/>
    </location>
</feature>
<organism evidence="2 3">
    <name type="scientific">Candidozyma auris</name>
    <name type="common">Yeast</name>
    <name type="synonym">Candida auris</name>
    <dbReference type="NCBI Taxonomy" id="498019"/>
    <lineage>
        <taxon>Eukaryota</taxon>
        <taxon>Fungi</taxon>
        <taxon>Dikarya</taxon>
        <taxon>Ascomycota</taxon>
        <taxon>Saccharomycotina</taxon>
        <taxon>Pichiomycetes</taxon>
        <taxon>Metschnikowiaceae</taxon>
        <taxon>Candidozyma</taxon>
    </lineage>
</organism>
<evidence type="ECO:0000313" key="3">
    <source>
        <dbReference type="Proteomes" id="UP000037122"/>
    </source>
</evidence>
<dbReference type="AlphaFoldDB" id="A0A0L0NS50"/>
<accession>A0A0L0NS50</accession>
<proteinExistence type="predicted"/>
<dbReference type="VEuPathDB" id="FungiDB:QG37_07234"/>
<dbReference type="Proteomes" id="UP000037122">
    <property type="component" value="Unassembled WGS sequence"/>
</dbReference>
<evidence type="ECO:0000313" key="2">
    <source>
        <dbReference type="EMBL" id="KND96495.1"/>
    </source>
</evidence>
<gene>
    <name evidence="2" type="ORF">QG37_07234</name>
</gene>
<reference evidence="3" key="1">
    <citation type="journal article" date="2015" name="BMC Genomics">
        <title>Draft genome of a commonly misdiagnosed multidrug resistant pathogen Candida auris.</title>
        <authorList>
            <person name="Chatterjee S."/>
            <person name="Alampalli S.V."/>
            <person name="Nageshan R.K."/>
            <person name="Chettiar S.T."/>
            <person name="Joshi S."/>
            <person name="Tatu U.S."/>
        </authorList>
    </citation>
    <scope>NUCLEOTIDE SEQUENCE [LARGE SCALE GENOMIC DNA]</scope>
    <source>
        <strain evidence="3">6684</strain>
    </source>
</reference>
<protein>
    <submittedName>
        <fullName evidence="2">Uncharacterized protein</fullName>
    </submittedName>
</protein>
<evidence type="ECO:0000256" key="1">
    <source>
        <dbReference type="SAM" id="MobiDB-lite"/>
    </source>
</evidence>
<sequence>MANDLQFNKKEGNESNSTKPAQASNKTHFTKKQRMSPIQLKSAKHN</sequence>
<comment type="caution">
    <text evidence="2">The sequence shown here is derived from an EMBL/GenBank/DDBJ whole genome shotgun (WGS) entry which is preliminary data.</text>
</comment>
<dbReference type="EMBL" id="LGST01000055">
    <property type="protein sequence ID" value="KND96495.1"/>
    <property type="molecule type" value="Genomic_DNA"/>
</dbReference>
<name>A0A0L0NS50_CANAR</name>
<feature type="compositionally biased region" description="Polar residues" evidence="1">
    <location>
        <begin position="14"/>
        <end position="27"/>
    </location>
</feature>